<protein>
    <submittedName>
        <fullName evidence="1">Uncharacterized protein</fullName>
    </submittedName>
</protein>
<feature type="non-terminal residue" evidence="1">
    <location>
        <position position="1"/>
    </location>
</feature>
<proteinExistence type="predicted"/>
<reference evidence="1" key="1">
    <citation type="submission" date="2018-05" db="EMBL/GenBank/DDBJ databases">
        <title>Draft genome of Mucuna pruriens seed.</title>
        <authorList>
            <person name="Nnadi N.E."/>
            <person name="Vos R."/>
            <person name="Hasami M.H."/>
            <person name="Devisetty U.K."/>
            <person name="Aguiy J.C."/>
        </authorList>
    </citation>
    <scope>NUCLEOTIDE SEQUENCE [LARGE SCALE GENOMIC DNA]</scope>
    <source>
        <strain evidence="1">JCA_2017</strain>
    </source>
</reference>
<dbReference type="AlphaFoldDB" id="A0A371F278"/>
<dbReference type="EMBL" id="QJKJ01010971">
    <property type="protein sequence ID" value="RDX72293.1"/>
    <property type="molecule type" value="Genomic_DNA"/>
</dbReference>
<evidence type="ECO:0000313" key="1">
    <source>
        <dbReference type="EMBL" id="RDX72293.1"/>
    </source>
</evidence>
<name>A0A371F278_MUCPR</name>
<organism evidence="1 2">
    <name type="scientific">Mucuna pruriens</name>
    <name type="common">Velvet bean</name>
    <name type="synonym">Dolichos pruriens</name>
    <dbReference type="NCBI Taxonomy" id="157652"/>
    <lineage>
        <taxon>Eukaryota</taxon>
        <taxon>Viridiplantae</taxon>
        <taxon>Streptophyta</taxon>
        <taxon>Embryophyta</taxon>
        <taxon>Tracheophyta</taxon>
        <taxon>Spermatophyta</taxon>
        <taxon>Magnoliopsida</taxon>
        <taxon>eudicotyledons</taxon>
        <taxon>Gunneridae</taxon>
        <taxon>Pentapetalae</taxon>
        <taxon>rosids</taxon>
        <taxon>fabids</taxon>
        <taxon>Fabales</taxon>
        <taxon>Fabaceae</taxon>
        <taxon>Papilionoideae</taxon>
        <taxon>50 kb inversion clade</taxon>
        <taxon>NPAAA clade</taxon>
        <taxon>indigoferoid/millettioid clade</taxon>
        <taxon>Phaseoleae</taxon>
        <taxon>Mucuna</taxon>
    </lineage>
</organism>
<gene>
    <name evidence="1" type="ORF">CR513_48250</name>
</gene>
<dbReference type="Proteomes" id="UP000257109">
    <property type="component" value="Unassembled WGS sequence"/>
</dbReference>
<keyword evidence="2" id="KW-1185">Reference proteome</keyword>
<accession>A0A371F278</accession>
<comment type="caution">
    <text evidence="1">The sequence shown here is derived from an EMBL/GenBank/DDBJ whole genome shotgun (WGS) entry which is preliminary data.</text>
</comment>
<evidence type="ECO:0000313" key="2">
    <source>
        <dbReference type="Proteomes" id="UP000257109"/>
    </source>
</evidence>
<sequence>MMICSKPGKGEIQRNHFKTPYLLQKIHSMKQKYFINLKAFWEELNSLRLIYKCSCVVKYNYDLIKTVKTYKD</sequence>